<dbReference type="GO" id="GO:0032259">
    <property type="term" value="P:methylation"/>
    <property type="evidence" value="ECO:0007669"/>
    <property type="project" value="UniProtKB-KW"/>
</dbReference>
<dbReference type="OrthoDB" id="9760689at2"/>
<dbReference type="PANTHER" id="PTHR13090">
    <property type="entry name" value="ARGININE-HYDROXYLASE NDUFAF5, MITOCHONDRIAL"/>
    <property type="match status" value="1"/>
</dbReference>
<dbReference type="SUPFAM" id="SSF53335">
    <property type="entry name" value="S-adenosyl-L-methionine-dependent methyltransferases"/>
    <property type="match status" value="1"/>
</dbReference>
<dbReference type="CDD" id="cd02440">
    <property type="entry name" value="AdoMet_MTases"/>
    <property type="match status" value="1"/>
</dbReference>
<name>A0A0K8P122_PISS1</name>
<dbReference type="STRING" id="1547922.ISF6_2171"/>
<dbReference type="InterPro" id="IPR050602">
    <property type="entry name" value="Malonyl-ACP_OMT"/>
</dbReference>
<protein>
    <submittedName>
        <fullName evidence="3">SAM-dependent methyltransferase, BioC-like</fullName>
    </submittedName>
</protein>
<organism evidence="3 4">
    <name type="scientific">Piscinibacter sakaiensis</name>
    <name type="common">Ideonella sakaiensis</name>
    <dbReference type="NCBI Taxonomy" id="1547922"/>
    <lineage>
        <taxon>Bacteria</taxon>
        <taxon>Pseudomonadati</taxon>
        <taxon>Pseudomonadota</taxon>
        <taxon>Betaproteobacteria</taxon>
        <taxon>Burkholderiales</taxon>
        <taxon>Sphaerotilaceae</taxon>
        <taxon>Piscinibacter</taxon>
    </lineage>
</organism>
<dbReference type="InterPro" id="IPR029063">
    <property type="entry name" value="SAM-dependent_MTases_sf"/>
</dbReference>
<keyword evidence="4" id="KW-1185">Reference proteome</keyword>
<reference evidence="4" key="1">
    <citation type="submission" date="2015-07" db="EMBL/GenBank/DDBJ databases">
        <title>Discovery of a poly(ethylene terephthalate assimilation.</title>
        <authorList>
            <person name="Yoshida S."/>
            <person name="Hiraga K."/>
            <person name="Takehana T."/>
            <person name="Taniguchi I."/>
            <person name="Yamaji H."/>
            <person name="Maeda Y."/>
            <person name="Toyohara K."/>
            <person name="Miyamoto K."/>
            <person name="Kimura Y."/>
            <person name="Oda K."/>
        </authorList>
    </citation>
    <scope>NUCLEOTIDE SEQUENCE [LARGE SCALE GENOMIC DNA]</scope>
    <source>
        <strain evidence="4">NBRC 110686 / TISTR 2288 / 201-F6</strain>
    </source>
</reference>
<dbReference type="GO" id="GO:0008168">
    <property type="term" value="F:methyltransferase activity"/>
    <property type="evidence" value="ECO:0007669"/>
    <property type="project" value="UniProtKB-KW"/>
</dbReference>
<sequence length="309" mass="33497">MPERAIDQKGVQGQLRRLLRRQQAAPGGPWLHAEIARRLAGRLALIRHRPQRVIEWWGSLGASAEVLRAACPDASFRVVEPDADWAALARRQRQAPWWTARRWTAPADEVVVADQPLPPAGADLVFSNMALQAEADPPALFARWHQALAVEGFVMFSGLGPDTGKELRAVYAAAGFGPPSAAFVDMHDLGDMLVHAGFADPVMDQETLTLTWASPAALLGELRGLGGNVAPDRAPGLRTPRWRARLERAMEALRDRDGRLRLSVEVAYGHAFKAAPRPARGDAARVGLEDLRATLPSRRAAPDGTAGLG</sequence>
<reference evidence="3 4" key="2">
    <citation type="journal article" date="2016" name="Science">
        <title>A bacterium that degrades and assimilates poly(ethylene terephthalate).</title>
        <authorList>
            <person name="Yoshida S."/>
            <person name="Hiraga K."/>
            <person name="Takehana T."/>
            <person name="Taniguchi I."/>
            <person name="Yamaji H."/>
            <person name="Maeda Y."/>
            <person name="Toyohara K."/>
            <person name="Miyamoto K."/>
            <person name="Kimura Y."/>
            <person name="Oda K."/>
        </authorList>
    </citation>
    <scope>NUCLEOTIDE SEQUENCE [LARGE SCALE GENOMIC DNA]</scope>
    <source>
        <strain evidence="4">NBRC 110686 / TISTR 2288 / 201-F6</strain>
    </source>
</reference>
<keyword evidence="2 3" id="KW-0808">Transferase</keyword>
<gene>
    <name evidence="3" type="ORF">ISF6_2171</name>
</gene>
<evidence type="ECO:0000256" key="1">
    <source>
        <dbReference type="ARBA" id="ARBA00022603"/>
    </source>
</evidence>
<accession>A0A0K8P122</accession>
<evidence type="ECO:0000256" key="2">
    <source>
        <dbReference type="ARBA" id="ARBA00022679"/>
    </source>
</evidence>
<dbReference type="AlphaFoldDB" id="A0A0K8P122"/>
<dbReference type="Gene3D" id="3.40.50.150">
    <property type="entry name" value="Vaccinia Virus protein VP39"/>
    <property type="match status" value="1"/>
</dbReference>
<dbReference type="PANTHER" id="PTHR13090:SF1">
    <property type="entry name" value="ARGININE-HYDROXYLASE NDUFAF5, MITOCHONDRIAL"/>
    <property type="match status" value="1"/>
</dbReference>
<proteinExistence type="predicted"/>
<keyword evidence="1 3" id="KW-0489">Methyltransferase</keyword>
<comment type="caution">
    <text evidence="3">The sequence shown here is derived from an EMBL/GenBank/DDBJ whole genome shotgun (WGS) entry which is preliminary data.</text>
</comment>
<dbReference type="Proteomes" id="UP000037660">
    <property type="component" value="Unassembled WGS sequence"/>
</dbReference>
<evidence type="ECO:0000313" key="4">
    <source>
        <dbReference type="Proteomes" id="UP000037660"/>
    </source>
</evidence>
<evidence type="ECO:0000313" key="3">
    <source>
        <dbReference type="EMBL" id="GAP36331.1"/>
    </source>
</evidence>
<dbReference type="EMBL" id="BBYR01000034">
    <property type="protein sequence ID" value="GAP36331.1"/>
    <property type="molecule type" value="Genomic_DNA"/>
</dbReference>
<dbReference type="RefSeq" id="WP_054020333.1">
    <property type="nucleotide sequence ID" value="NZ_BBYR01000034.1"/>
</dbReference>